<dbReference type="AlphaFoldDB" id="X1AXV5"/>
<comment type="caution">
    <text evidence="1">The sequence shown here is derived from an EMBL/GenBank/DDBJ whole genome shotgun (WGS) entry which is preliminary data.</text>
</comment>
<sequence>MFPVLKKIEETEQVEPFIVEYSITANGWRATGGIKYDPKKEKAFWGMLEMVVKSIIDGGHDTVLNESYTDGFSRYLRPVKRNDFTWRWEELDYQSSGDTRT</sequence>
<accession>X1AXV5</accession>
<protein>
    <submittedName>
        <fullName evidence="1">Uncharacterized protein</fullName>
    </submittedName>
</protein>
<name>X1AXV5_9ZZZZ</name>
<dbReference type="EMBL" id="BART01016945">
    <property type="protein sequence ID" value="GAG88029.1"/>
    <property type="molecule type" value="Genomic_DNA"/>
</dbReference>
<evidence type="ECO:0000313" key="1">
    <source>
        <dbReference type="EMBL" id="GAG88029.1"/>
    </source>
</evidence>
<proteinExistence type="predicted"/>
<reference evidence="1" key="1">
    <citation type="journal article" date="2014" name="Front. Microbiol.">
        <title>High frequency of phylogenetically diverse reductive dehalogenase-homologous genes in deep subseafloor sedimentary metagenomes.</title>
        <authorList>
            <person name="Kawai M."/>
            <person name="Futagami T."/>
            <person name="Toyoda A."/>
            <person name="Takaki Y."/>
            <person name="Nishi S."/>
            <person name="Hori S."/>
            <person name="Arai W."/>
            <person name="Tsubouchi T."/>
            <person name="Morono Y."/>
            <person name="Uchiyama I."/>
            <person name="Ito T."/>
            <person name="Fujiyama A."/>
            <person name="Inagaki F."/>
            <person name="Takami H."/>
        </authorList>
    </citation>
    <scope>NUCLEOTIDE SEQUENCE</scope>
    <source>
        <strain evidence="1">Expedition CK06-06</strain>
    </source>
</reference>
<gene>
    <name evidence="1" type="ORF">S01H4_32419</name>
</gene>
<organism evidence="1">
    <name type="scientific">marine sediment metagenome</name>
    <dbReference type="NCBI Taxonomy" id="412755"/>
    <lineage>
        <taxon>unclassified sequences</taxon>
        <taxon>metagenomes</taxon>
        <taxon>ecological metagenomes</taxon>
    </lineage>
</organism>